<feature type="compositionally biased region" description="Low complexity" evidence="5">
    <location>
        <begin position="409"/>
        <end position="424"/>
    </location>
</feature>
<accession>A0A6P7KC50</accession>
<dbReference type="SUPFAM" id="SSF109775">
    <property type="entry name" value="Mannose-6-phosphate receptor binding protein 1 (Tip47), C-terminal domain"/>
    <property type="match status" value="1"/>
</dbReference>
<proteinExistence type="inferred from homology"/>
<dbReference type="PANTHER" id="PTHR14024">
    <property type="entry name" value="PERILIPIN"/>
    <property type="match status" value="1"/>
</dbReference>
<dbReference type="CTD" id="123"/>
<evidence type="ECO:0000256" key="2">
    <source>
        <dbReference type="ARBA" id="ARBA00006311"/>
    </source>
</evidence>
<comment type="subcellular location">
    <subcellularLocation>
        <location evidence="1">Lipid droplet</location>
    </subcellularLocation>
</comment>
<gene>
    <name evidence="7" type="primary">plin2</name>
</gene>
<dbReference type="GO" id="GO:0019915">
    <property type="term" value="P:lipid storage"/>
    <property type="evidence" value="ECO:0007669"/>
    <property type="project" value="TreeGrafter"/>
</dbReference>
<dbReference type="RefSeq" id="XP_028285006.1">
    <property type="nucleotide sequence ID" value="XM_028429205.1"/>
</dbReference>
<evidence type="ECO:0000256" key="3">
    <source>
        <dbReference type="ARBA" id="ARBA00022677"/>
    </source>
</evidence>
<dbReference type="Gene3D" id="3.30.720.170">
    <property type="entry name" value="Perilipin, alpha-beta domain"/>
    <property type="match status" value="1"/>
</dbReference>
<feature type="region of interest" description="Disordered" evidence="5">
    <location>
        <begin position="409"/>
        <end position="444"/>
    </location>
</feature>
<dbReference type="Proteomes" id="UP000515145">
    <property type="component" value="Chromosome 18"/>
</dbReference>
<dbReference type="PIRSF" id="PIRSF036881">
    <property type="entry name" value="PAT"/>
    <property type="match status" value="1"/>
</dbReference>
<evidence type="ECO:0000313" key="7">
    <source>
        <dbReference type="RefSeq" id="XP_028285006.1"/>
    </source>
</evidence>
<dbReference type="Gene3D" id="1.20.120.340">
    <property type="entry name" value="Flagellar protein FliS"/>
    <property type="match status" value="1"/>
</dbReference>
<dbReference type="AlphaFoldDB" id="A0A6P7KC50"/>
<keyword evidence="3" id="KW-0551">Lipid droplet</keyword>
<protein>
    <recommendedName>
        <fullName evidence="4">Perilipin</fullName>
    </recommendedName>
</protein>
<dbReference type="GO" id="GO:0005811">
    <property type="term" value="C:lipid droplet"/>
    <property type="evidence" value="ECO:0007669"/>
    <property type="project" value="UniProtKB-SubCell"/>
</dbReference>
<evidence type="ECO:0000256" key="5">
    <source>
        <dbReference type="SAM" id="MobiDB-lite"/>
    </source>
</evidence>
<feature type="compositionally biased region" description="Basic and acidic residues" evidence="5">
    <location>
        <begin position="425"/>
        <end position="444"/>
    </location>
</feature>
<dbReference type="InParanoid" id="A0A6P7KC50"/>
<sequence>MAAAAVMSNQSVVERVTSLPLVSSTYDLVSSVYSNTKDNHPYIRTVCEAAEQGVRSFTSVALTTVSPIIDKLEPQIAIANNLACKGLDRIEKTLPILHQPSEQIVSSAKDVVTNAKDVVTGRVSGAKDTVSDTLSSVVEKTRGAVQDRMEKTKAVVSGSVSTVLESRVVQLVSSGVDTALSTSESLVEQYLPLTEDELELEAKTVKGFERKEPNYYVRLGCLSTKLRKRAYTRAVDKIRDGKQRSLKFISELSTTVDLIEYGRKNIDGANQTVSVKLNSLVTWKSSGPHQENGHEAEAIESRTLALARSLTQQLQTTCLVLVSGLQGLPNHIQQEALSLSHSASQVYTSFSKAKVLHDLPDSVLTSSKVQLGKMKDSLDNVMDYLVNNTPLNWLVGPFYPRMAPESIRAPASAASSTQATPSSSPHREKPMEVEMESLHSLRQQ</sequence>
<dbReference type="GO" id="GO:0010890">
    <property type="term" value="P:positive regulation of triglyceride storage"/>
    <property type="evidence" value="ECO:0007669"/>
    <property type="project" value="TreeGrafter"/>
</dbReference>
<dbReference type="Pfam" id="PF03036">
    <property type="entry name" value="Perilipin"/>
    <property type="match status" value="1"/>
</dbReference>
<name>A0A6P7KC50_9TELE</name>
<dbReference type="InterPro" id="IPR004279">
    <property type="entry name" value="Perilipin"/>
</dbReference>
<dbReference type="GO" id="GO:0005829">
    <property type="term" value="C:cytosol"/>
    <property type="evidence" value="ECO:0007669"/>
    <property type="project" value="TreeGrafter"/>
</dbReference>
<dbReference type="OrthoDB" id="376826at2759"/>
<keyword evidence="6" id="KW-1185">Reference proteome</keyword>
<comment type="similarity">
    <text evidence="2 4">Belongs to the perilipin family.</text>
</comment>
<evidence type="ECO:0000256" key="4">
    <source>
        <dbReference type="PIRNR" id="PIRNR036881"/>
    </source>
</evidence>
<dbReference type="FunCoup" id="A0A6P7KC50">
    <property type="interactions" value="535"/>
</dbReference>
<dbReference type="GeneID" id="114450812"/>
<organism evidence="6 7">
    <name type="scientific">Parambassis ranga</name>
    <name type="common">Indian glassy fish</name>
    <dbReference type="NCBI Taxonomy" id="210632"/>
    <lineage>
        <taxon>Eukaryota</taxon>
        <taxon>Metazoa</taxon>
        <taxon>Chordata</taxon>
        <taxon>Craniata</taxon>
        <taxon>Vertebrata</taxon>
        <taxon>Euteleostomi</taxon>
        <taxon>Actinopterygii</taxon>
        <taxon>Neopterygii</taxon>
        <taxon>Teleostei</taxon>
        <taxon>Neoteleostei</taxon>
        <taxon>Acanthomorphata</taxon>
        <taxon>Ovalentaria</taxon>
        <taxon>Ambassidae</taxon>
        <taxon>Parambassis</taxon>
    </lineage>
</organism>
<evidence type="ECO:0000313" key="6">
    <source>
        <dbReference type="Proteomes" id="UP000515145"/>
    </source>
</evidence>
<evidence type="ECO:0000256" key="1">
    <source>
        <dbReference type="ARBA" id="ARBA00004502"/>
    </source>
</evidence>
<reference evidence="7" key="1">
    <citation type="submission" date="2025-08" db="UniProtKB">
        <authorList>
            <consortium name="RefSeq"/>
        </authorList>
    </citation>
    <scope>IDENTIFICATION</scope>
</reference>
<dbReference type="PANTHER" id="PTHR14024:SF25">
    <property type="entry name" value="PERILIPIN-2"/>
    <property type="match status" value="1"/>
</dbReference>